<dbReference type="SUPFAM" id="SSF50630">
    <property type="entry name" value="Acid proteases"/>
    <property type="match status" value="1"/>
</dbReference>
<dbReference type="GO" id="GO:0004190">
    <property type="term" value="F:aspartic-type endopeptidase activity"/>
    <property type="evidence" value="ECO:0007669"/>
    <property type="project" value="UniProtKB-KW"/>
</dbReference>
<feature type="compositionally biased region" description="Polar residues" evidence="2">
    <location>
        <begin position="337"/>
        <end position="347"/>
    </location>
</feature>
<organism evidence="3 4">
    <name type="scientific">Lentinula detonsa</name>
    <dbReference type="NCBI Taxonomy" id="2804962"/>
    <lineage>
        <taxon>Eukaryota</taxon>
        <taxon>Fungi</taxon>
        <taxon>Dikarya</taxon>
        <taxon>Basidiomycota</taxon>
        <taxon>Agaricomycotina</taxon>
        <taxon>Agaricomycetes</taxon>
        <taxon>Agaricomycetidae</taxon>
        <taxon>Agaricales</taxon>
        <taxon>Marasmiineae</taxon>
        <taxon>Omphalotaceae</taxon>
        <taxon>Lentinula</taxon>
    </lineage>
</organism>
<keyword evidence="1" id="KW-0064">Aspartyl protease</keyword>
<dbReference type="Gene3D" id="2.40.70.10">
    <property type="entry name" value="Acid Proteases"/>
    <property type="match status" value="1"/>
</dbReference>
<proteinExistence type="predicted"/>
<evidence type="ECO:0000256" key="1">
    <source>
        <dbReference type="ARBA" id="ARBA00022750"/>
    </source>
</evidence>
<protein>
    <submittedName>
        <fullName evidence="3">Uncharacterized protein</fullName>
    </submittedName>
</protein>
<dbReference type="PROSITE" id="PS00141">
    <property type="entry name" value="ASP_PROTEASE"/>
    <property type="match status" value="1"/>
</dbReference>
<keyword evidence="1" id="KW-0645">Protease</keyword>
<feature type="non-terminal residue" evidence="3">
    <location>
        <position position="894"/>
    </location>
</feature>
<evidence type="ECO:0000313" key="3">
    <source>
        <dbReference type="EMBL" id="KAJ3979040.1"/>
    </source>
</evidence>
<keyword evidence="1" id="KW-0378">Hydrolase</keyword>
<comment type="caution">
    <text evidence="3">The sequence shown here is derived from an EMBL/GenBank/DDBJ whole genome shotgun (WGS) entry which is preliminary data.</text>
</comment>
<reference evidence="3" key="1">
    <citation type="submission" date="2022-08" db="EMBL/GenBank/DDBJ databases">
        <authorList>
            <consortium name="DOE Joint Genome Institute"/>
            <person name="Min B."/>
            <person name="Riley R."/>
            <person name="Sierra-Patev S."/>
            <person name="Naranjo-Ortiz M."/>
            <person name="Looney B."/>
            <person name="Konkel Z."/>
            <person name="Slot J.C."/>
            <person name="Sakamoto Y."/>
            <person name="Steenwyk J.L."/>
            <person name="Rokas A."/>
            <person name="Carro J."/>
            <person name="Camarero S."/>
            <person name="Ferreira P."/>
            <person name="Molpeceres G."/>
            <person name="Ruiz-Duenas F.J."/>
            <person name="Serrano A."/>
            <person name="Henrissat B."/>
            <person name="Drula E."/>
            <person name="Hughes K.W."/>
            <person name="Mata J.L."/>
            <person name="Ishikawa N.K."/>
            <person name="Vargas-Isla R."/>
            <person name="Ushijima S."/>
            <person name="Smith C.A."/>
            <person name="Ahrendt S."/>
            <person name="Andreopoulos W."/>
            <person name="He G."/>
            <person name="Labutti K."/>
            <person name="Lipzen A."/>
            <person name="Ng V."/>
            <person name="Sandor L."/>
            <person name="Barry K."/>
            <person name="Martinez A.T."/>
            <person name="Xiao Y."/>
            <person name="Gibbons J.G."/>
            <person name="Terashima K."/>
            <person name="Hibbett D.S."/>
            <person name="Grigoriev I.V."/>
        </authorList>
    </citation>
    <scope>NUCLEOTIDE SEQUENCE</scope>
    <source>
        <strain evidence="3">TFB7829</strain>
    </source>
</reference>
<name>A0AA38PPS5_9AGAR</name>
<dbReference type="InterPro" id="IPR021109">
    <property type="entry name" value="Peptidase_aspartic_dom_sf"/>
</dbReference>
<accession>A0AA38PPS5</accession>
<dbReference type="CDD" id="cd00303">
    <property type="entry name" value="retropepsin_like"/>
    <property type="match status" value="1"/>
</dbReference>
<gene>
    <name evidence="3" type="ORF">F5890DRAFT_1421900</name>
</gene>
<feature type="region of interest" description="Disordered" evidence="2">
    <location>
        <begin position="252"/>
        <end position="361"/>
    </location>
</feature>
<feature type="compositionally biased region" description="Polar residues" evidence="2">
    <location>
        <begin position="252"/>
        <end position="266"/>
    </location>
</feature>
<dbReference type="EMBL" id="MU802528">
    <property type="protein sequence ID" value="KAJ3979040.1"/>
    <property type="molecule type" value="Genomic_DNA"/>
</dbReference>
<evidence type="ECO:0000256" key="2">
    <source>
        <dbReference type="SAM" id="MobiDB-lite"/>
    </source>
</evidence>
<dbReference type="AlphaFoldDB" id="A0AA38PPS5"/>
<evidence type="ECO:0000313" key="4">
    <source>
        <dbReference type="Proteomes" id="UP001163850"/>
    </source>
</evidence>
<dbReference type="GO" id="GO:0006508">
    <property type="term" value="P:proteolysis"/>
    <property type="evidence" value="ECO:0007669"/>
    <property type="project" value="InterPro"/>
</dbReference>
<feature type="region of interest" description="Disordered" evidence="2">
    <location>
        <begin position="207"/>
        <end position="230"/>
    </location>
</feature>
<dbReference type="InterPro" id="IPR001969">
    <property type="entry name" value="Aspartic_peptidase_AS"/>
</dbReference>
<dbReference type="Proteomes" id="UP001163850">
    <property type="component" value="Unassembled WGS sequence"/>
</dbReference>
<sequence length="894" mass="101433">MEYVSFTGYSDYRNIPEEHRAYLRDRRKEAVRYGSQFLNRPSLMNFEERSLSRTERKRFSKELDLLKKLMTHWRQVTVSKNEIAYAVVPDSYVELLKALRQLLTETRIDFQVLGKLPPSMPVWGKNSLVAQWWNFNDLECIASCWHIQVENFLIEIARNSTEKPLESEHMHLSKTYQGRGQTSDTIPVVSESISQFKQVRTAQYDTLRGTLRGHTRPDLNTNRGSSSRQFAEEFGVTTARHHRDLDREDTISNATGASFQPSQQQGRSKDSPYDPPGSNPRDELPKGPPRREEPGDPGGEPPRGPPGRGGPGDPGDDPFGSDGGYNSGRRRRDLDQRSNQLGNTSNDVPRFDTKLKPDSIPTWDGDMERIITWETQLNDLAKRSSIVSKQLGYLVIKFHENSLISLSRPYRGYWSNENKGPPPLKARVNLIGSSTNLQPPQFPKDDSNVSKKASPEEKGLRPCRHCGSGKHWDYECKYARQGVKRARTNHIVTTPEEDQAQEEYDELGGRVREGGFLESSQKSDETTPSNESPVCDYTETTSELRGDMIGENTQLEEKPTYQAKTHMARPSLNRKTRRRLARDIQTQSYSYHTQSQTEAKDLLELPKQLARPSGCSFLGARATEALGYINSKENNPVPVIFDTGSDITLISATALQGLSKPPRIRAGQRINLVQVTGQTQIEGYVPLDLLFETTRGPVKMNVEAYVVKGMSAPFIFGNDFADQYAISMIRKEGRTHLQFGDSDRSIEVQNSITSPYTDENNRVFKKRGRSSRMQFSNVPVRAKEQVIVGSGMTRWVEVDVMFPKNCKTLFIEKLFTTNRNEEDVYGAPDTIIRESENPRIPVANFSEEAITINKGQLLGNGHDADRWLDQARKIPTEDQRRFETQARVLKTIAE</sequence>
<feature type="compositionally biased region" description="Basic and acidic residues" evidence="2">
    <location>
        <begin position="280"/>
        <end position="294"/>
    </location>
</feature>
<feature type="region of interest" description="Disordered" evidence="2">
    <location>
        <begin position="433"/>
        <end position="462"/>
    </location>
</feature>
<feature type="compositionally biased region" description="Basic and acidic residues" evidence="2">
    <location>
        <begin position="443"/>
        <end position="460"/>
    </location>
</feature>
<feature type="compositionally biased region" description="Polar residues" evidence="2">
    <location>
        <begin position="218"/>
        <end position="229"/>
    </location>
</feature>